<evidence type="ECO:0000256" key="1">
    <source>
        <dbReference type="ARBA" id="ARBA00004651"/>
    </source>
</evidence>
<keyword evidence="8" id="KW-0969">Cilium</keyword>
<comment type="subcellular location">
    <subcellularLocation>
        <location evidence="1">Cell membrane</location>
        <topology evidence="1">Multi-pass membrane protein</topology>
    </subcellularLocation>
</comment>
<feature type="transmembrane region" description="Helical" evidence="7">
    <location>
        <begin position="45"/>
        <end position="63"/>
    </location>
</feature>
<dbReference type="RefSeq" id="WP_243335314.1">
    <property type="nucleotide sequence ID" value="NZ_AP027081.1"/>
</dbReference>
<keyword evidence="8" id="KW-0966">Cell projection</keyword>
<dbReference type="PRINTS" id="PR00953">
    <property type="entry name" value="TYPE3IMRPROT"/>
</dbReference>
<feature type="transmembrane region" description="Helical" evidence="7">
    <location>
        <begin position="128"/>
        <end position="148"/>
    </location>
</feature>
<keyword evidence="4 7" id="KW-0812">Transmembrane</keyword>
<keyword evidence="3" id="KW-1003">Cell membrane</keyword>
<dbReference type="KEGG" id="msea:METESE_15230"/>
<evidence type="ECO:0000256" key="4">
    <source>
        <dbReference type="ARBA" id="ARBA00022692"/>
    </source>
</evidence>
<dbReference type="GO" id="GO:0006605">
    <property type="term" value="P:protein targeting"/>
    <property type="evidence" value="ECO:0007669"/>
    <property type="project" value="InterPro"/>
</dbReference>
<dbReference type="EMBL" id="AP027081">
    <property type="protein sequence ID" value="BDU76565.1"/>
    <property type="molecule type" value="Genomic_DNA"/>
</dbReference>
<dbReference type="Pfam" id="PF01311">
    <property type="entry name" value="Bac_export_1"/>
    <property type="match status" value="1"/>
</dbReference>
<feature type="transmembrane region" description="Helical" evidence="7">
    <location>
        <begin position="217"/>
        <end position="237"/>
    </location>
</feature>
<evidence type="ECO:0000313" key="8">
    <source>
        <dbReference type="EMBL" id="BDU76565.1"/>
    </source>
</evidence>
<reference evidence="8" key="1">
    <citation type="journal article" date="2023" name="Int. J. Syst. Evol. Microbiol.">
        <title>Mesoterricola silvestris gen. nov., sp. nov., Mesoterricola sediminis sp. nov., Geothrix oryzae sp. nov., Geothrix edaphica sp. nov., Geothrix rubra sp. nov., and Geothrix limicola sp. nov., six novel members of Acidobacteriota isolated from soils.</title>
        <authorList>
            <person name="Itoh H."/>
            <person name="Sugisawa Y."/>
            <person name="Mise K."/>
            <person name="Xu Z."/>
            <person name="Kuniyasu M."/>
            <person name="Ushijima N."/>
            <person name="Kawano K."/>
            <person name="Kobayashi E."/>
            <person name="Shiratori Y."/>
            <person name="Masuda Y."/>
            <person name="Senoo K."/>
        </authorList>
    </citation>
    <scope>NUCLEOTIDE SEQUENCE</scope>
    <source>
        <strain evidence="8">W786</strain>
    </source>
</reference>
<feature type="transmembrane region" description="Helical" evidence="7">
    <location>
        <begin position="183"/>
        <end position="205"/>
    </location>
</feature>
<comment type="similarity">
    <text evidence="2">Belongs to the FliR/MopE/SpaR family.</text>
</comment>
<keyword evidence="6 7" id="KW-0472">Membrane</keyword>
<keyword evidence="5 7" id="KW-1133">Transmembrane helix</keyword>
<evidence type="ECO:0000256" key="2">
    <source>
        <dbReference type="ARBA" id="ARBA00009772"/>
    </source>
</evidence>
<evidence type="ECO:0000256" key="7">
    <source>
        <dbReference type="SAM" id="Phobius"/>
    </source>
</evidence>
<dbReference type="GO" id="GO:0005886">
    <property type="term" value="C:plasma membrane"/>
    <property type="evidence" value="ECO:0007669"/>
    <property type="project" value="UniProtKB-SubCell"/>
</dbReference>
<feature type="transmembrane region" description="Helical" evidence="7">
    <location>
        <begin position="84"/>
        <end position="108"/>
    </location>
</feature>
<sequence length="263" mass="28351">MDGVLASPAFWAFSQARILAFMLVLVRLTGLMATLPGFGQGRLPLQVRVTLVVLLALVLAPVVPRPPADVDGMWSLTGVMVTELAAGLIMGLSVAWIVDMAAFAGQLMDTQMGFSFVQFMDPVTARPASISGSLLTQLTLVLLLVAGLHHQMIRAFVESYRILPVGLAVPVDPQLVIARMGMILVRGFQLAFPVLFALFIIDFVAGISGKFMPQLQLITLTFPLKIAVGLAILGVLLREFGPWLGPFLEAAPREALRLLVRHG</sequence>
<dbReference type="Proteomes" id="UP001228113">
    <property type="component" value="Chromosome"/>
</dbReference>
<name>A0AA48KD01_9BACT</name>
<dbReference type="InterPro" id="IPR002010">
    <property type="entry name" value="T3SS_IM_R"/>
</dbReference>
<keyword evidence="9" id="KW-1185">Reference proteome</keyword>
<organism evidence="8 9">
    <name type="scientific">Mesoterricola sediminis</name>
    <dbReference type="NCBI Taxonomy" id="2927980"/>
    <lineage>
        <taxon>Bacteria</taxon>
        <taxon>Pseudomonadati</taxon>
        <taxon>Acidobacteriota</taxon>
        <taxon>Holophagae</taxon>
        <taxon>Holophagales</taxon>
        <taxon>Holophagaceae</taxon>
        <taxon>Mesoterricola</taxon>
    </lineage>
</organism>
<protein>
    <submittedName>
        <fullName evidence="8">Flagellar biosynthetic protein FliR</fullName>
    </submittedName>
</protein>
<keyword evidence="8" id="KW-0282">Flagellum</keyword>
<evidence type="ECO:0000256" key="3">
    <source>
        <dbReference type="ARBA" id="ARBA00022475"/>
    </source>
</evidence>
<evidence type="ECO:0000256" key="5">
    <source>
        <dbReference type="ARBA" id="ARBA00022989"/>
    </source>
</evidence>
<dbReference type="AlphaFoldDB" id="A0AA48KD01"/>
<evidence type="ECO:0000256" key="6">
    <source>
        <dbReference type="ARBA" id="ARBA00023136"/>
    </source>
</evidence>
<dbReference type="PANTHER" id="PTHR30065">
    <property type="entry name" value="FLAGELLAR BIOSYNTHETIC PROTEIN FLIR"/>
    <property type="match status" value="1"/>
</dbReference>
<dbReference type="PANTHER" id="PTHR30065:SF1">
    <property type="entry name" value="SURFACE PRESENTATION OF ANTIGENS PROTEIN SPAR"/>
    <property type="match status" value="1"/>
</dbReference>
<gene>
    <name evidence="8" type="ORF">METESE_15230</name>
</gene>
<feature type="transmembrane region" description="Helical" evidence="7">
    <location>
        <begin position="18"/>
        <end position="39"/>
    </location>
</feature>
<evidence type="ECO:0000313" key="9">
    <source>
        <dbReference type="Proteomes" id="UP001228113"/>
    </source>
</evidence>
<accession>A0AA48KD01</accession>
<proteinExistence type="inferred from homology"/>